<dbReference type="InterPro" id="IPR001437">
    <property type="entry name" value="Tscrpt_elong_fac_GreA/B_C"/>
</dbReference>
<keyword evidence="4" id="KW-1185">Reference proteome</keyword>
<keyword evidence="3" id="KW-0648">Protein biosynthesis</keyword>
<feature type="compositionally biased region" description="Basic and acidic residues" evidence="1">
    <location>
        <begin position="1"/>
        <end position="10"/>
    </location>
</feature>
<protein>
    <submittedName>
        <fullName evidence="3">GreA/GreB family elongation factor</fullName>
    </submittedName>
</protein>
<reference evidence="3 4" key="1">
    <citation type="submission" date="2023-09" db="EMBL/GenBank/DDBJ databases">
        <authorList>
            <person name="Rey-Velasco X."/>
        </authorList>
    </citation>
    <scope>NUCLEOTIDE SEQUENCE [LARGE SCALE GENOMIC DNA]</scope>
    <source>
        <strain evidence="3 4">F394</strain>
    </source>
</reference>
<keyword evidence="3" id="KW-0251">Elongation factor</keyword>
<dbReference type="Gene3D" id="3.10.50.30">
    <property type="entry name" value="Transcription elongation factor, GreA/GreB, C-terminal domain"/>
    <property type="match status" value="1"/>
</dbReference>
<organism evidence="3 4">
    <name type="scientific">Rubrivirga litoralis</name>
    <dbReference type="NCBI Taxonomy" id="3075598"/>
    <lineage>
        <taxon>Bacteria</taxon>
        <taxon>Pseudomonadati</taxon>
        <taxon>Rhodothermota</taxon>
        <taxon>Rhodothermia</taxon>
        <taxon>Rhodothermales</taxon>
        <taxon>Rubricoccaceae</taxon>
        <taxon>Rubrivirga</taxon>
    </lineage>
</organism>
<evidence type="ECO:0000313" key="4">
    <source>
        <dbReference type="Proteomes" id="UP001267426"/>
    </source>
</evidence>
<accession>A0ABU3BRD3</accession>
<proteinExistence type="predicted"/>
<feature type="region of interest" description="Disordered" evidence="1">
    <location>
        <begin position="1"/>
        <end position="23"/>
    </location>
</feature>
<dbReference type="SUPFAM" id="SSF54534">
    <property type="entry name" value="FKBP-like"/>
    <property type="match status" value="1"/>
</dbReference>
<evidence type="ECO:0000313" key="3">
    <source>
        <dbReference type="EMBL" id="MDT0631855.1"/>
    </source>
</evidence>
<dbReference type="InterPro" id="IPR023459">
    <property type="entry name" value="Tscrpt_elong_fac_GreA/B_fam"/>
</dbReference>
<dbReference type="RefSeq" id="WP_311663236.1">
    <property type="nucleotide sequence ID" value="NZ_JAVRHT010000018.1"/>
</dbReference>
<dbReference type="PANTHER" id="PTHR30437:SF6">
    <property type="entry name" value="TRANSCRIPTION ELONGATION FACTOR GREB"/>
    <property type="match status" value="1"/>
</dbReference>
<feature type="domain" description="Transcription elongation factor GreA/GreB C-terminal" evidence="2">
    <location>
        <begin position="91"/>
        <end position="167"/>
    </location>
</feature>
<name>A0ABU3BRD3_9BACT</name>
<dbReference type="GO" id="GO:0003746">
    <property type="term" value="F:translation elongation factor activity"/>
    <property type="evidence" value="ECO:0007669"/>
    <property type="project" value="UniProtKB-KW"/>
</dbReference>
<comment type="caution">
    <text evidence="3">The sequence shown here is derived from an EMBL/GenBank/DDBJ whole genome shotgun (WGS) entry which is preliminary data.</text>
</comment>
<dbReference type="Pfam" id="PF01272">
    <property type="entry name" value="GreA_GreB"/>
    <property type="match status" value="1"/>
</dbReference>
<dbReference type="EMBL" id="JAVRHT010000018">
    <property type="protein sequence ID" value="MDT0631855.1"/>
    <property type="molecule type" value="Genomic_DNA"/>
</dbReference>
<gene>
    <name evidence="3" type="ORF">RM540_08875</name>
</gene>
<sequence>MSRAFVKEGAPEAPLVIPPRPPLPQGVPNYVTPAGLAALRAEKTGLEAERAALGTEDADAREREWVTGRLKVLVERIATAQIVDPERVSLDRVRFGTAVEVEGADGDRRTFEIVGVDEAAARGGSPQGGAVAFTAPIARAVIGKAVGETGLLKTPRGEEPLTVVSIARADAAPPPDVDSP</sequence>
<evidence type="ECO:0000256" key="1">
    <source>
        <dbReference type="SAM" id="MobiDB-lite"/>
    </source>
</evidence>
<dbReference type="PANTHER" id="PTHR30437">
    <property type="entry name" value="TRANSCRIPTION ELONGATION FACTOR GREA"/>
    <property type="match status" value="1"/>
</dbReference>
<evidence type="ECO:0000259" key="2">
    <source>
        <dbReference type="Pfam" id="PF01272"/>
    </source>
</evidence>
<dbReference type="InterPro" id="IPR036953">
    <property type="entry name" value="GreA/GreB_C_sf"/>
</dbReference>
<dbReference type="Proteomes" id="UP001267426">
    <property type="component" value="Unassembled WGS sequence"/>
</dbReference>